<gene>
    <name evidence="1" type="ORF">G5I_08968</name>
</gene>
<protein>
    <submittedName>
        <fullName evidence="1">Uncharacterized protein</fullName>
    </submittedName>
</protein>
<reference evidence="1" key="1">
    <citation type="submission" date="2011-02" db="EMBL/GenBank/DDBJ databases">
        <title>The genome of the leaf-cutting ant Acromyrmex echinatior suggests key adaptations to social evolution and fungus farming.</title>
        <authorList>
            <person name="Nygaard S."/>
            <person name="Zhang G."/>
        </authorList>
    </citation>
    <scope>NUCLEOTIDE SEQUENCE</scope>
</reference>
<sequence length="65" mass="6814">MEADEPRSVSDTRTSTLSTLYVVVAREPVAVTAVHSNAGGTAAMEHYGAIAETRSAREYLSGGTD</sequence>
<organism evidence="2">
    <name type="scientific">Acromyrmex echinatior</name>
    <name type="common">Panamanian leafcutter ant</name>
    <name type="synonym">Acromyrmex octospinosus echinatior</name>
    <dbReference type="NCBI Taxonomy" id="103372"/>
    <lineage>
        <taxon>Eukaryota</taxon>
        <taxon>Metazoa</taxon>
        <taxon>Ecdysozoa</taxon>
        <taxon>Arthropoda</taxon>
        <taxon>Hexapoda</taxon>
        <taxon>Insecta</taxon>
        <taxon>Pterygota</taxon>
        <taxon>Neoptera</taxon>
        <taxon>Endopterygota</taxon>
        <taxon>Hymenoptera</taxon>
        <taxon>Apocrita</taxon>
        <taxon>Aculeata</taxon>
        <taxon>Formicoidea</taxon>
        <taxon>Formicidae</taxon>
        <taxon>Myrmicinae</taxon>
        <taxon>Acromyrmex</taxon>
    </lineage>
</organism>
<proteinExistence type="predicted"/>
<dbReference type="InParanoid" id="F4WSZ6"/>
<dbReference type="Proteomes" id="UP000007755">
    <property type="component" value="Unassembled WGS sequence"/>
</dbReference>
<name>F4WSZ6_ACREC</name>
<dbReference type="AlphaFoldDB" id="F4WSZ6"/>
<evidence type="ECO:0000313" key="1">
    <source>
        <dbReference type="EMBL" id="EGI62609.1"/>
    </source>
</evidence>
<accession>F4WSZ6</accession>
<dbReference type="EMBL" id="GL888331">
    <property type="protein sequence ID" value="EGI62609.1"/>
    <property type="molecule type" value="Genomic_DNA"/>
</dbReference>
<keyword evidence="2" id="KW-1185">Reference proteome</keyword>
<evidence type="ECO:0000313" key="2">
    <source>
        <dbReference type="Proteomes" id="UP000007755"/>
    </source>
</evidence>